<comment type="caution">
    <text evidence="1">The sequence shown here is derived from an EMBL/GenBank/DDBJ whole genome shotgun (WGS) entry which is preliminary data.</text>
</comment>
<name>A0ACC1MMR0_9PEZI</name>
<proteinExistence type="predicted"/>
<sequence>MADTSPKTSPGNNFPPAGSIPQGLLSKSKKTLMNENPLRGLSVSGKSCKIMRMERILFELQIPHDLWPEMLGSLAASDMADTDCKVQTLQEYLRHVGQPVNVGNTKAQYIESIIRHWASVGDLHSVPPILKKVSHGETARASDNPRLQGRMLLATSTGPSLNLSPSQSSAGAGPPNPDASPNVPYSDAPYSDTSSLDTSHPEEQVRTPPIRSAAQGSRPGTLSPRMSVLTDPEQLRHMADLERTLGIDPGGQPQEMRQSDLDLSNLQPAAYQPGILGFGEYQPSNKAEKPVHEKLGSAALQQTSYPPNPQGLERSSQEEEDWTLQQHHPNGPSVLPATRQPVNSPISIHKLARQNLATALCPTQPLFPARYIQHSGNGTLALTKV</sequence>
<gene>
    <name evidence="1" type="ORF">NUW58_g10419</name>
</gene>
<evidence type="ECO:0000313" key="1">
    <source>
        <dbReference type="EMBL" id="KAJ2967569.1"/>
    </source>
</evidence>
<keyword evidence="2" id="KW-1185">Reference proteome</keyword>
<protein>
    <submittedName>
        <fullName evidence="1">Uncharacterized protein</fullName>
    </submittedName>
</protein>
<accession>A0ACC1MMR0</accession>
<organism evidence="1 2">
    <name type="scientific">Xylaria curta</name>
    <dbReference type="NCBI Taxonomy" id="42375"/>
    <lineage>
        <taxon>Eukaryota</taxon>
        <taxon>Fungi</taxon>
        <taxon>Dikarya</taxon>
        <taxon>Ascomycota</taxon>
        <taxon>Pezizomycotina</taxon>
        <taxon>Sordariomycetes</taxon>
        <taxon>Xylariomycetidae</taxon>
        <taxon>Xylariales</taxon>
        <taxon>Xylariaceae</taxon>
        <taxon>Xylaria</taxon>
    </lineage>
</organism>
<evidence type="ECO:0000313" key="2">
    <source>
        <dbReference type="Proteomes" id="UP001143856"/>
    </source>
</evidence>
<reference evidence="1" key="1">
    <citation type="submission" date="2022-10" db="EMBL/GenBank/DDBJ databases">
        <title>Genome Sequence of Xylaria curta.</title>
        <authorList>
            <person name="Buettner E."/>
        </authorList>
    </citation>
    <scope>NUCLEOTIDE SEQUENCE</scope>
    <source>
        <strain evidence="1">Babe10</strain>
    </source>
</reference>
<dbReference type="Proteomes" id="UP001143856">
    <property type="component" value="Unassembled WGS sequence"/>
</dbReference>
<dbReference type="EMBL" id="JAPDGR010004638">
    <property type="protein sequence ID" value="KAJ2967569.1"/>
    <property type="molecule type" value="Genomic_DNA"/>
</dbReference>